<keyword evidence="4" id="KW-0862">Zinc</keyword>
<name>A0A8B8D3R0_CRAVI</name>
<evidence type="ECO:0000256" key="6">
    <source>
        <dbReference type="ARBA" id="ARBA00023125"/>
    </source>
</evidence>
<feature type="region of interest" description="Disordered" evidence="9">
    <location>
        <begin position="167"/>
        <end position="189"/>
    </location>
</feature>
<keyword evidence="5" id="KW-0805">Transcription regulation</keyword>
<dbReference type="Gene3D" id="2.30.30.140">
    <property type="match status" value="1"/>
</dbReference>
<comment type="subcellular location">
    <subcellularLocation>
        <location evidence="1">Nucleus</location>
    </subcellularLocation>
</comment>
<dbReference type="InterPro" id="IPR031940">
    <property type="entry name" value="DUF4772"/>
</dbReference>
<protein>
    <submittedName>
        <fullName evidence="12">Zinc finger protein 704-like</fullName>
    </submittedName>
</protein>
<evidence type="ECO:0000256" key="9">
    <source>
        <dbReference type="SAM" id="MobiDB-lite"/>
    </source>
</evidence>
<evidence type="ECO:0000256" key="8">
    <source>
        <dbReference type="ARBA" id="ARBA00023242"/>
    </source>
</evidence>
<dbReference type="InterPro" id="IPR002999">
    <property type="entry name" value="Tudor"/>
</dbReference>
<dbReference type="GO" id="GO:0006357">
    <property type="term" value="P:regulation of transcription by RNA polymerase II"/>
    <property type="evidence" value="ECO:0007669"/>
    <property type="project" value="TreeGrafter"/>
</dbReference>
<keyword evidence="6" id="KW-0238">DNA-binding</keyword>
<evidence type="ECO:0000256" key="5">
    <source>
        <dbReference type="ARBA" id="ARBA00023015"/>
    </source>
</evidence>
<feature type="compositionally biased region" description="Acidic residues" evidence="9">
    <location>
        <begin position="180"/>
        <end position="189"/>
    </location>
</feature>
<evidence type="ECO:0000313" key="12">
    <source>
        <dbReference type="RefSeq" id="XP_022322164.1"/>
    </source>
</evidence>
<feature type="region of interest" description="Disordered" evidence="9">
    <location>
        <begin position="366"/>
        <end position="486"/>
    </location>
</feature>
<proteinExistence type="predicted"/>
<accession>A0A8B8D3R0</accession>
<feature type="region of interest" description="Disordered" evidence="9">
    <location>
        <begin position="231"/>
        <end position="265"/>
    </location>
</feature>
<organism evidence="11 12">
    <name type="scientific">Crassostrea virginica</name>
    <name type="common">Eastern oyster</name>
    <dbReference type="NCBI Taxonomy" id="6565"/>
    <lineage>
        <taxon>Eukaryota</taxon>
        <taxon>Metazoa</taxon>
        <taxon>Spiralia</taxon>
        <taxon>Lophotrochozoa</taxon>
        <taxon>Mollusca</taxon>
        <taxon>Bivalvia</taxon>
        <taxon>Autobranchia</taxon>
        <taxon>Pteriomorphia</taxon>
        <taxon>Ostreida</taxon>
        <taxon>Ostreoidea</taxon>
        <taxon>Ostreidae</taxon>
        <taxon>Crassostrea</taxon>
    </lineage>
</organism>
<evidence type="ECO:0000313" key="11">
    <source>
        <dbReference type="Proteomes" id="UP000694844"/>
    </source>
</evidence>
<dbReference type="KEGG" id="cvn:111123828"/>
<keyword evidence="7" id="KW-0804">Transcription</keyword>
<dbReference type="GO" id="GO:0000978">
    <property type="term" value="F:RNA polymerase II cis-regulatory region sequence-specific DNA binding"/>
    <property type="evidence" value="ECO:0007669"/>
    <property type="project" value="TreeGrafter"/>
</dbReference>
<dbReference type="SMART" id="SM00333">
    <property type="entry name" value="TUDOR"/>
    <property type="match status" value="1"/>
</dbReference>
<dbReference type="GO" id="GO:0003700">
    <property type="term" value="F:DNA-binding transcription factor activity"/>
    <property type="evidence" value="ECO:0007669"/>
    <property type="project" value="TreeGrafter"/>
</dbReference>
<dbReference type="PANTHER" id="PTHR13006:SF9">
    <property type="entry name" value="GLUCOSE TRANSPORTER 4 ENHANCER FACTOR, ISOFORM G"/>
    <property type="match status" value="1"/>
</dbReference>
<evidence type="ECO:0000259" key="10">
    <source>
        <dbReference type="SMART" id="SM00333"/>
    </source>
</evidence>
<keyword evidence="3" id="KW-0863">Zinc-finger</keyword>
<feature type="domain" description="Tudor" evidence="10">
    <location>
        <begin position="9"/>
        <end position="72"/>
    </location>
</feature>
<dbReference type="RefSeq" id="XP_022322164.1">
    <property type="nucleotide sequence ID" value="XM_022466456.1"/>
</dbReference>
<dbReference type="GO" id="GO:0008270">
    <property type="term" value="F:zinc ion binding"/>
    <property type="evidence" value="ECO:0007669"/>
    <property type="project" value="UniProtKB-KW"/>
</dbReference>
<sequence length="517" mass="58027">MSGNRRLAKRSIVGTKVCALWKDGRFYPGVITDHSGEPSIAEEHKYTVVFDDGFQKSVYARHIIGHGFQSINSFRLKHGQKVFLTVHGREVNGVVVQHETDSDHVVVNVRLTSGEGMDLEVRSEDLRLLESRKSARLVDQDTDYSKLADISVSEPKKRPVSHVIDVPNVRSQRYRRSSSDQEEEDVKGDDVEMMDETIAAMVLTSLSCSPASPQFQGSFTDQGFKYSTLSTSANSSGFHSERSDPSPPSLHLSESAPAGHPTGFVVGSYHKDDGIEIEDFEDETVDVDTIEPKRKRQTHRQLRYQCTFPGCSLVTDTCASIEKHVRTAHLGCSDSDDSRSDGEEEFYYTEIEVNVDNVTQKFSQMCTSSPPEVANPLSPSIPVPDHDYQKKDHNTTPQASSVPSGGFFHQGITPMSFSNPPQMKRSMSWQSNAHVSSPPTHSLSPPIRVTRPTPQERLHQHQAQSPKSHLYSVSPKTTFHKKPRSEVRKCRKVYGMENRDQWCTQCKWKKACSRFVD</sequence>
<dbReference type="SUPFAM" id="SSF63748">
    <property type="entry name" value="Tudor/PWWP/MBT"/>
    <property type="match status" value="1"/>
</dbReference>
<dbReference type="OrthoDB" id="5950721at2759"/>
<dbReference type="SMART" id="SM01366">
    <property type="entry name" value="c-clamp"/>
    <property type="match status" value="1"/>
</dbReference>
<dbReference type="PANTHER" id="PTHR13006">
    <property type="entry name" value="PAPILLOMAVIRUS REGULATORY FACTOR PRF-1"/>
    <property type="match status" value="1"/>
</dbReference>
<reference evidence="11" key="1">
    <citation type="submission" date="2024-06" db="UniProtKB">
        <authorList>
            <consortium name="RefSeq"/>
        </authorList>
    </citation>
    <scope>NUCLEOTIDE SEQUENCE [LARGE SCALE GENOMIC DNA]</scope>
</reference>
<dbReference type="InterPro" id="IPR052253">
    <property type="entry name" value="CR1/CR2-DNA-binding_regulator"/>
</dbReference>
<keyword evidence="11" id="KW-1185">Reference proteome</keyword>
<dbReference type="AlphaFoldDB" id="A0A8B8D3R0"/>
<evidence type="ECO:0000256" key="7">
    <source>
        <dbReference type="ARBA" id="ARBA00023163"/>
    </source>
</evidence>
<dbReference type="Pfam" id="PF15997">
    <property type="entry name" value="DUF4772"/>
    <property type="match status" value="1"/>
</dbReference>
<reference evidence="12" key="2">
    <citation type="submission" date="2025-08" db="UniProtKB">
        <authorList>
            <consortium name="RefSeq"/>
        </authorList>
    </citation>
    <scope>IDENTIFICATION</scope>
    <source>
        <tissue evidence="12">Whole sample</tissue>
    </source>
</reference>
<dbReference type="Proteomes" id="UP000694844">
    <property type="component" value="Chromosome 1"/>
</dbReference>
<gene>
    <name evidence="12" type="primary">LOC111123828</name>
</gene>
<evidence type="ECO:0000256" key="3">
    <source>
        <dbReference type="ARBA" id="ARBA00022771"/>
    </source>
</evidence>
<evidence type="ECO:0000256" key="1">
    <source>
        <dbReference type="ARBA" id="ARBA00004123"/>
    </source>
</evidence>
<dbReference type="GO" id="GO:0005634">
    <property type="term" value="C:nucleus"/>
    <property type="evidence" value="ECO:0007669"/>
    <property type="project" value="UniProtKB-SubCell"/>
</dbReference>
<dbReference type="CDD" id="cd20383">
    <property type="entry name" value="Tudor_53BP1"/>
    <property type="match status" value="1"/>
</dbReference>
<feature type="compositionally biased region" description="Basic and acidic residues" evidence="9">
    <location>
        <begin position="384"/>
        <end position="394"/>
    </location>
</feature>
<dbReference type="GeneID" id="111123828"/>
<keyword evidence="2" id="KW-0479">Metal-binding</keyword>
<evidence type="ECO:0000256" key="4">
    <source>
        <dbReference type="ARBA" id="ARBA00022833"/>
    </source>
</evidence>
<evidence type="ECO:0000256" key="2">
    <source>
        <dbReference type="ARBA" id="ARBA00022723"/>
    </source>
</evidence>
<feature type="compositionally biased region" description="Polar residues" evidence="9">
    <location>
        <begin position="413"/>
        <end position="443"/>
    </location>
</feature>
<keyword evidence="8" id="KW-0539">Nucleus</keyword>